<feature type="transmembrane region" description="Helical" evidence="6">
    <location>
        <begin position="72"/>
        <end position="89"/>
    </location>
</feature>
<dbReference type="PANTHER" id="PTHR38459:SF6">
    <property type="entry name" value="ARABINOGALACTAN BIOSYNTHESIS RECRUITING PROTEIN RV3789"/>
    <property type="match status" value="1"/>
</dbReference>
<comment type="similarity">
    <text evidence="2">Belongs to the GtrA family.</text>
</comment>
<feature type="domain" description="GtrA/DPMS transmembrane" evidence="7">
    <location>
        <begin position="13"/>
        <end position="124"/>
    </location>
</feature>
<keyword evidence="9" id="KW-1185">Reference proteome</keyword>
<evidence type="ECO:0000259" key="7">
    <source>
        <dbReference type="Pfam" id="PF04138"/>
    </source>
</evidence>
<feature type="transmembrane region" description="Helical" evidence="6">
    <location>
        <begin position="95"/>
        <end position="117"/>
    </location>
</feature>
<name>A0ABT0PSE5_9FLAO</name>
<reference evidence="8 9" key="1">
    <citation type="submission" date="2022-05" db="EMBL/GenBank/DDBJ databases">
        <authorList>
            <person name="Park J.-S."/>
        </authorList>
    </citation>
    <scope>NUCLEOTIDE SEQUENCE [LARGE SCALE GENOMIC DNA]</scope>
    <source>
        <strain evidence="8 9">2012CJ35-5</strain>
    </source>
</reference>
<evidence type="ECO:0000313" key="8">
    <source>
        <dbReference type="EMBL" id="MCL6274284.1"/>
    </source>
</evidence>
<comment type="subcellular location">
    <subcellularLocation>
        <location evidence="1">Membrane</location>
        <topology evidence="1">Multi-pass membrane protein</topology>
    </subcellularLocation>
</comment>
<sequence length="126" mass="14183">MAIDSITQRQLSKFVFSGVIAVVVDFGVYYMANNYLGHNLSKGLSFLSGSVVAYLLNKFWTFEAKEFSGSQMFRFFFLYGMTLAINVFVNKFVLATIGNVLFGFLCATAASTILNFLGQKFWVFKK</sequence>
<organism evidence="8 9">
    <name type="scientific">Flagellimonas spongiicola</name>
    <dbReference type="NCBI Taxonomy" id="2942208"/>
    <lineage>
        <taxon>Bacteria</taxon>
        <taxon>Pseudomonadati</taxon>
        <taxon>Bacteroidota</taxon>
        <taxon>Flavobacteriia</taxon>
        <taxon>Flavobacteriales</taxon>
        <taxon>Flavobacteriaceae</taxon>
        <taxon>Flagellimonas</taxon>
    </lineage>
</organism>
<evidence type="ECO:0000256" key="5">
    <source>
        <dbReference type="ARBA" id="ARBA00023136"/>
    </source>
</evidence>
<keyword evidence="3 6" id="KW-0812">Transmembrane</keyword>
<evidence type="ECO:0000256" key="2">
    <source>
        <dbReference type="ARBA" id="ARBA00009399"/>
    </source>
</evidence>
<keyword evidence="5 6" id="KW-0472">Membrane</keyword>
<evidence type="ECO:0000256" key="4">
    <source>
        <dbReference type="ARBA" id="ARBA00022989"/>
    </source>
</evidence>
<evidence type="ECO:0000256" key="6">
    <source>
        <dbReference type="SAM" id="Phobius"/>
    </source>
</evidence>
<dbReference type="Proteomes" id="UP001203607">
    <property type="component" value="Unassembled WGS sequence"/>
</dbReference>
<gene>
    <name evidence="8" type="ORF">M3P19_09700</name>
</gene>
<dbReference type="RefSeq" id="WP_249657469.1">
    <property type="nucleotide sequence ID" value="NZ_JAMFMA010000002.1"/>
</dbReference>
<protein>
    <submittedName>
        <fullName evidence="8">GtrA family protein</fullName>
    </submittedName>
</protein>
<evidence type="ECO:0000256" key="3">
    <source>
        <dbReference type="ARBA" id="ARBA00022692"/>
    </source>
</evidence>
<dbReference type="Pfam" id="PF04138">
    <property type="entry name" value="GtrA_DPMS_TM"/>
    <property type="match status" value="1"/>
</dbReference>
<accession>A0ABT0PSE5</accession>
<proteinExistence type="inferred from homology"/>
<dbReference type="PANTHER" id="PTHR38459">
    <property type="entry name" value="PROPHAGE BACTOPRENOL-LINKED GLUCOSE TRANSLOCASE HOMOLOG"/>
    <property type="match status" value="1"/>
</dbReference>
<evidence type="ECO:0000313" key="9">
    <source>
        <dbReference type="Proteomes" id="UP001203607"/>
    </source>
</evidence>
<keyword evidence="4 6" id="KW-1133">Transmembrane helix</keyword>
<comment type="caution">
    <text evidence="8">The sequence shown here is derived from an EMBL/GenBank/DDBJ whole genome shotgun (WGS) entry which is preliminary data.</text>
</comment>
<dbReference type="InterPro" id="IPR007267">
    <property type="entry name" value="GtrA_DPMS_TM"/>
</dbReference>
<dbReference type="EMBL" id="JAMFMA010000002">
    <property type="protein sequence ID" value="MCL6274284.1"/>
    <property type="molecule type" value="Genomic_DNA"/>
</dbReference>
<feature type="transmembrane region" description="Helical" evidence="6">
    <location>
        <begin position="12"/>
        <end position="32"/>
    </location>
</feature>
<dbReference type="InterPro" id="IPR051401">
    <property type="entry name" value="GtrA_CellWall_Glycosyl"/>
</dbReference>
<evidence type="ECO:0000256" key="1">
    <source>
        <dbReference type="ARBA" id="ARBA00004141"/>
    </source>
</evidence>
<feature type="transmembrane region" description="Helical" evidence="6">
    <location>
        <begin position="44"/>
        <end position="60"/>
    </location>
</feature>